<evidence type="ECO:0000313" key="2">
    <source>
        <dbReference type="EMBL" id="ABE29888.1"/>
    </source>
</evidence>
<gene>
    <name evidence="2" type="ORF">Bxe_A3091</name>
</gene>
<dbReference type="EMBL" id="CP000270">
    <property type="protein sequence ID" value="ABE29888.1"/>
    <property type="molecule type" value="Genomic_DNA"/>
</dbReference>
<evidence type="ECO:0000256" key="1">
    <source>
        <dbReference type="SAM" id="Phobius"/>
    </source>
</evidence>
<accession>Q141V1</accession>
<feature type="transmembrane region" description="Helical" evidence="1">
    <location>
        <begin position="30"/>
        <end position="49"/>
    </location>
</feature>
<keyword evidence="1" id="KW-1133">Transmembrane helix</keyword>
<dbReference type="STRING" id="266265.Bxe_A3091"/>
<name>Q141V1_PARXL</name>
<dbReference type="RefSeq" id="WP_011487602.1">
    <property type="nucleotide sequence ID" value="NC_007951.1"/>
</dbReference>
<dbReference type="KEGG" id="bxb:DR64_776"/>
<dbReference type="KEGG" id="bxe:Bxe_A3091"/>
<proteinExistence type="predicted"/>
<dbReference type="Proteomes" id="UP000001817">
    <property type="component" value="Chromosome 1"/>
</dbReference>
<dbReference type="AlphaFoldDB" id="Q141V1"/>
<keyword evidence="3" id="KW-1185">Reference proteome</keyword>
<reference evidence="2 3" key="1">
    <citation type="journal article" date="2006" name="Proc. Natl. Acad. Sci. U.S.A.">
        <title>Burkholderia xenovorans LB400 harbors a multi-replicon, 9.73-Mbp genome shaped for versatility.</title>
        <authorList>
            <person name="Chain P.S."/>
            <person name="Denef V.J."/>
            <person name="Konstantinidis K.T."/>
            <person name="Vergez L.M."/>
            <person name="Agullo L."/>
            <person name="Reyes V.L."/>
            <person name="Hauser L."/>
            <person name="Cordova M."/>
            <person name="Gomez L."/>
            <person name="Gonzalez M."/>
            <person name="Land M."/>
            <person name="Lao V."/>
            <person name="Larimer F."/>
            <person name="LiPuma J.J."/>
            <person name="Mahenthiralingam E."/>
            <person name="Malfatti S.A."/>
            <person name="Marx C.J."/>
            <person name="Parnell J.J."/>
            <person name="Ramette A."/>
            <person name="Richardson P."/>
            <person name="Seeger M."/>
            <person name="Smith D."/>
            <person name="Spilker T."/>
            <person name="Sul W.J."/>
            <person name="Tsoi T.V."/>
            <person name="Ulrich L.E."/>
            <person name="Zhulin I.B."/>
            <person name="Tiedje J.M."/>
        </authorList>
    </citation>
    <scope>NUCLEOTIDE SEQUENCE [LARGE SCALE GENOMIC DNA]</scope>
    <source>
        <strain evidence="2 3">LB400</strain>
    </source>
</reference>
<sequence>MANQQSATPTGNTRRGARAVKSAFRIVRNILAILGVLFVYLLALGYMQYQDRAAAGDSSCSFTRCL</sequence>
<dbReference type="eggNOG" id="ENOG50316XR">
    <property type="taxonomic scope" value="Bacteria"/>
</dbReference>
<dbReference type="OrthoDB" id="9112451at2"/>
<evidence type="ECO:0000313" key="3">
    <source>
        <dbReference type="Proteomes" id="UP000001817"/>
    </source>
</evidence>
<organism evidence="2 3">
    <name type="scientific">Paraburkholderia xenovorans (strain LB400)</name>
    <dbReference type="NCBI Taxonomy" id="266265"/>
    <lineage>
        <taxon>Bacteria</taxon>
        <taxon>Pseudomonadati</taxon>
        <taxon>Pseudomonadota</taxon>
        <taxon>Betaproteobacteria</taxon>
        <taxon>Burkholderiales</taxon>
        <taxon>Burkholderiaceae</taxon>
        <taxon>Paraburkholderia</taxon>
    </lineage>
</organism>
<protein>
    <submittedName>
        <fullName evidence="2">Uncharacterized protein</fullName>
    </submittedName>
</protein>
<dbReference type="PATRIC" id="fig|266265.5.peg.1395"/>
<keyword evidence="1" id="KW-0812">Transmembrane</keyword>
<keyword evidence="1" id="KW-0472">Membrane</keyword>